<dbReference type="InterPro" id="IPR036291">
    <property type="entry name" value="NAD(P)-bd_dom_sf"/>
</dbReference>
<dbReference type="InterPro" id="IPR006139">
    <property type="entry name" value="D-isomer_2_OHA_DH_cat_dom"/>
</dbReference>
<evidence type="ECO:0000256" key="4">
    <source>
        <dbReference type="RuleBase" id="RU003719"/>
    </source>
</evidence>
<feature type="domain" description="D-isomer specific 2-hydroxyacid dehydrogenase catalytic" evidence="5">
    <location>
        <begin position="4"/>
        <end position="333"/>
    </location>
</feature>
<dbReference type="PANTHER" id="PTHR43026">
    <property type="entry name" value="2-HYDROXYACID DEHYDROGENASE HOMOLOG 1-RELATED"/>
    <property type="match status" value="1"/>
</dbReference>
<dbReference type="GO" id="GO:0047545">
    <property type="term" value="F:(S)-2-hydroxyglutarate dehydrogenase activity"/>
    <property type="evidence" value="ECO:0007669"/>
    <property type="project" value="UniProtKB-ARBA"/>
</dbReference>
<dbReference type="EMBL" id="FOHZ01000027">
    <property type="protein sequence ID" value="SET81985.1"/>
    <property type="molecule type" value="Genomic_DNA"/>
</dbReference>
<dbReference type="CDD" id="cd12187">
    <property type="entry name" value="LDH_like_1"/>
    <property type="match status" value="1"/>
</dbReference>
<evidence type="ECO:0000256" key="2">
    <source>
        <dbReference type="ARBA" id="ARBA00023002"/>
    </source>
</evidence>
<dbReference type="InterPro" id="IPR058205">
    <property type="entry name" value="D-LDH-like"/>
</dbReference>
<reference evidence="8" key="1">
    <citation type="submission" date="2016-10" db="EMBL/GenBank/DDBJ databases">
        <authorList>
            <person name="Varghese N."/>
            <person name="Submissions S."/>
        </authorList>
    </citation>
    <scope>NUCLEOTIDE SEQUENCE [LARGE SCALE GENOMIC DNA]</scope>
    <source>
        <strain evidence="8">CGMCC 1.6489</strain>
    </source>
</reference>
<organism evidence="7 8">
    <name type="scientific">Marinobacter segnicrescens</name>
    <dbReference type="NCBI Taxonomy" id="430453"/>
    <lineage>
        <taxon>Bacteria</taxon>
        <taxon>Pseudomonadati</taxon>
        <taxon>Pseudomonadota</taxon>
        <taxon>Gammaproteobacteria</taxon>
        <taxon>Pseudomonadales</taxon>
        <taxon>Marinobacteraceae</taxon>
        <taxon>Marinobacter</taxon>
    </lineage>
</organism>
<keyword evidence="8" id="KW-1185">Reference proteome</keyword>
<protein>
    <submittedName>
        <fullName evidence="7">D-lactate dehydrogenase</fullName>
    </submittedName>
</protein>
<sequence length="335" mass="37270">MKIVFFEAEKWECDILQHACCNHEVVFTDEELGIDNVGLYRDADIISPFVHSALDRSVLECFEHLKFVATRSTGYDHIDLEYCTRNAIPVSNVPVYGDQTVAEHVFALLLAISHKIPEAINRTRKGDFSQKGLQGFDLQGKTLGVIGTGAIGKRVVEIAQGFRLNVLACDPKPDYVFADRYNVSYVDLDGLLEQSDVVTLHVPGSKSAKHLLSDREFARMKRGVVLINTARGSIVDTQALLHALADGKVSAAGLDVLPDEPSIREEVELIRSFFDKEHDLETLFANHVLQHMRNVIVTPHSAFNTKEAVERILKTTGENIVGFIEGAPRNLVNKH</sequence>
<feature type="domain" description="D-isomer specific 2-hydroxyacid dehydrogenase NAD-binding" evidence="6">
    <location>
        <begin position="106"/>
        <end position="302"/>
    </location>
</feature>
<dbReference type="SUPFAM" id="SSF51735">
    <property type="entry name" value="NAD(P)-binding Rossmann-fold domains"/>
    <property type="match status" value="1"/>
</dbReference>
<evidence type="ECO:0000256" key="1">
    <source>
        <dbReference type="ARBA" id="ARBA00005854"/>
    </source>
</evidence>
<evidence type="ECO:0000256" key="3">
    <source>
        <dbReference type="ARBA" id="ARBA00023027"/>
    </source>
</evidence>
<dbReference type="GO" id="GO:0006564">
    <property type="term" value="P:L-serine biosynthetic process"/>
    <property type="evidence" value="ECO:0007669"/>
    <property type="project" value="UniProtKB-ARBA"/>
</dbReference>
<evidence type="ECO:0000313" key="7">
    <source>
        <dbReference type="EMBL" id="SET81985.1"/>
    </source>
</evidence>
<evidence type="ECO:0000313" key="8">
    <source>
        <dbReference type="Proteomes" id="UP000198762"/>
    </source>
</evidence>
<keyword evidence="3" id="KW-0520">NAD</keyword>
<dbReference type="Gene3D" id="3.40.50.720">
    <property type="entry name" value="NAD(P)-binding Rossmann-like Domain"/>
    <property type="match status" value="2"/>
</dbReference>
<dbReference type="GO" id="GO:0008720">
    <property type="term" value="F:D-lactate dehydrogenase (NAD+) activity"/>
    <property type="evidence" value="ECO:0007669"/>
    <property type="project" value="TreeGrafter"/>
</dbReference>
<dbReference type="SUPFAM" id="SSF52283">
    <property type="entry name" value="Formate/glycerate dehydrogenase catalytic domain-like"/>
    <property type="match status" value="1"/>
</dbReference>
<dbReference type="OrthoDB" id="9805416at2"/>
<gene>
    <name evidence="7" type="ORF">SAMN04487962_12726</name>
</gene>
<dbReference type="FunFam" id="3.40.50.720:FF:000041">
    <property type="entry name" value="D-3-phosphoglycerate dehydrogenase"/>
    <property type="match status" value="1"/>
</dbReference>
<dbReference type="PANTHER" id="PTHR43026:SF1">
    <property type="entry name" value="2-HYDROXYACID DEHYDROGENASE HOMOLOG 1-RELATED"/>
    <property type="match status" value="1"/>
</dbReference>
<accession>A0A1I0HG27</accession>
<keyword evidence="2 4" id="KW-0560">Oxidoreductase</keyword>
<dbReference type="Pfam" id="PF02826">
    <property type="entry name" value="2-Hacid_dh_C"/>
    <property type="match status" value="1"/>
</dbReference>
<dbReference type="PROSITE" id="PS00065">
    <property type="entry name" value="D_2_HYDROXYACID_DH_1"/>
    <property type="match status" value="1"/>
</dbReference>
<dbReference type="GO" id="GO:0051287">
    <property type="term" value="F:NAD binding"/>
    <property type="evidence" value="ECO:0007669"/>
    <property type="project" value="InterPro"/>
</dbReference>
<dbReference type="InterPro" id="IPR006140">
    <property type="entry name" value="D-isomer_DH_NAD-bd"/>
</dbReference>
<dbReference type="GO" id="GO:0004617">
    <property type="term" value="F:phosphoglycerate dehydrogenase activity"/>
    <property type="evidence" value="ECO:0007669"/>
    <property type="project" value="UniProtKB-ARBA"/>
</dbReference>
<dbReference type="Pfam" id="PF00389">
    <property type="entry name" value="2-Hacid_dh"/>
    <property type="match status" value="1"/>
</dbReference>
<dbReference type="Proteomes" id="UP000198762">
    <property type="component" value="Unassembled WGS sequence"/>
</dbReference>
<dbReference type="STRING" id="430453.SAMN04487962_12726"/>
<dbReference type="AlphaFoldDB" id="A0A1I0HG27"/>
<proteinExistence type="inferred from homology"/>
<dbReference type="PROSITE" id="PS00671">
    <property type="entry name" value="D_2_HYDROXYACID_DH_3"/>
    <property type="match status" value="1"/>
</dbReference>
<dbReference type="InterPro" id="IPR029753">
    <property type="entry name" value="D-isomer_DH_CS"/>
</dbReference>
<comment type="similarity">
    <text evidence="1 4">Belongs to the D-isomer specific 2-hydroxyacid dehydrogenase family.</text>
</comment>
<name>A0A1I0HG27_9GAMM</name>
<dbReference type="InterPro" id="IPR029752">
    <property type="entry name" value="D-isomer_DH_CS1"/>
</dbReference>
<evidence type="ECO:0000259" key="5">
    <source>
        <dbReference type="Pfam" id="PF00389"/>
    </source>
</evidence>
<evidence type="ECO:0000259" key="6">
    <source>
        <dbReference type="Pfam" id="PF02826"/>
    </source>
</evidence>
<dbReference type="RefSeq" id="WP_091854530.1">
    <property type="nucleotide sequence ID" value="NZ_FOHZ01000027.1"/>
</dbReference>